<organism evidence="3 4">
    <name type="scientific">Anoxynatronum buryatiense</name>
    <dbReference type="NCBI Taxonomy" id="489973"/>
    <lineage>
        <taxon>Bacteria</taxon>
        <taxon>Bacillati</taxon>
        <taxon>Bacillota</taxon>
        <taxon>Clostridia</taxon>
        <taxon>Eubacteriales</taxon>
        <taxon>Clostridiaceae</taxon>
        <taxon>Anoxynatronum</taxon>
    </lineage>
</organism>
<dbReference type="AlphaFoldDB" id="A0AA45WYA5"/>
<keyword evidence="3" id="KW-0067">ATP-binding</keyword>
<dbReference type="SUPFAM" id="SSF52540">
    <property type="entry name" value="P-loop containing nucleoside triphosphate hydrolases"/>
    <property type="match status" value="1"/>
</dbReference>
<comment type="caution">
    <text evidence="3">The sequence shown here is derived from an EMBL/GenBank/DDBJ whole genome shotgun (WGS) entry which is preliminary data.</text>
</comment>
<dbReference type="PANTHER" id="PTHR10803:SF3">
    <property type="entry name" value="ATPASE GET3"/>
    <property type="match status" value="1"/>
</dbReference>
<dbReference type="EMBL" id="FXUF01000016">
    <property type="protein sequence ID" value="SMP67820.1"/>
    <property type="molecule type" value="Genomic_DNA"/>
</dbReference>
<feature type="domain" description="ArsA/GET3 Anion-transporting ATPase-like" evidence="2">
    <location>
        <begin position="3"/>
        <end position="301"/>
    </location>
</feature>
<accession>A0AA45WYA5</accession>
<evidence type="ECO:0000259" key="2">
    <source>
        <dbReference type="Pfam" id="PF02374"/>
    </source>
</evidence>
<dbReference type="InterPro" id="IPR027417">
    <property type="entry name" value="P-loop_NTPase"/>
</dbReference>
<sequence length="323" mass="36000">MARFVFFGGKGGVGKTSCAAAFALLCAKNQQKTLLVSTDPAHSLADLFHARIGCEVTELAPFLFGMEINPAEESTRYINRVKNNLIQVVSPVILEEIEKQLDAASISPGSEEAALFDKMVEIINENGNDFDQVVFDTAPTGHTLRLMALPELLGAWLDRLMEKRRHALKLSGMAMRKGHEAEEIMAKDPVLTLLSNRKANLERAREVLLDRQRLRFVFVLNPERLPVEETAKAVGVLAKHGIPVNDLVVNRILPDDQPPGFWQKRKVIESSYLSQISQKFPAQRILHIPLMEMEIDETTLEKMAVWLAPLLEIKEADGVEGTA</sequence>
<evidence type="ECO:0000313" key="4">
    <source>
        <dbReference type="Proteomes" id="UP001158066"/>
    </source>
</evidence>
<proteinExistence type="inferred from homology"/>
<dbReference type="Pfam" id="PF02374">
    <property type="entry name" value="ArsA_ATPase"/>
    <property type="match status" value="1"/>
</dbReference>
<gene>
    <name evidence="3" type="ORF">SAMN06296020_11610</name>
</gene>
<dbReference type="PANTHER" id="PTHR10803">
    <property type="entry name" value="ARSENICAL PUMP-DRIVING ATPASE ARSENITE-TRANSLOCATING ATPASE"/>
    <property type="match status" value="1"/>
</dbReference>
<dbReference type="CDD" id="cd02035">
    <property type="entry name" value="ArsA"/>
    <property type="match status" value="1"/>
</dbReference>
<evidence type="ECO:0000313" key="3">
    <source>
        <dbReference type="EMBL" id="SMP67820.1"/>
    </source>
</evidence>
<dbReference type="GO" id="GO:0016887">
    <property type="term" value="F:ATP hydrolysis activity"/>
    <property type="evidence" value="ECO:0007669"/>
    <property type="project" value="InterPro"/>
</dbReference>
<dbReference type="RefSeq" id="WP_283410430.1">
    <property type="nucleotide sequence ID" value="NZ_FXUF01000016.1"/>
</dbReference>
<comment type="similarity">
    <text evidence="1">Belongs to the arsA ATPase family.</text>
</comment>
<keyword evidence="3" id="KW-0547">Nucleotide-binding</keyword>
<protein>
    <submittedName>
        <fullName evidence="3">Arsenite efflux ATP-binding protein ArsA</fullName>
    </submittedName>
</protein>
<name>A0AA45WYA5_9CLOT</name>
<reference evidence="3" key="1">
    <citation type="submission" date="2017-05" db="EMBL/GenBank/DDBJ databases">
        <authorList>
            <person name="Varghese N."/>
            <person name="Submissions S."/>
        </authorList>
    </citation>
    <scope>NUCLEOTIDE SEQUENCE</scope>
    <source>
        <strain evidence="3">Su22</strain>
    </source>
</reference>
<dbReference type="GO" id="GO:0005524">
    <property type="term" value="F:ATP binding"/>
    <property type="evidence" value="ECO:0007669"/>
    <property type="project" value="UniProtKB-KW"/>
</dbReference>
<evidence type="ECO:0000256" key="1">
    <source>
        <dbReference type="ARBA" id="ARBA00011040"/>
    </source>
</evidence>
<dbReference type="InterPro" id="IPR025723">
    <property type="entry name" value="ArsA/GET3_ATPase-like"/>
</dbReference>
<dbReference type="NCBIfam" id="TIGR00345">
    <property type="entry name" value="GET3_arsA_TRC40"/>
    <property type="match status" value="1"/>
</dbReference>
<dbReference type="Gene3D" id="3.40.50.300">
    <property type="entry name" value="P-loop containing nucleotide triphosphate hydrolases"/>
    <property type="match status" value="1"/>
</dbReference>
<dbReference type="Proteomes" id="UP001158066">
    <property type="component" value="Unassembled WGS sequence"/>
</dbReference>
<keyword evidence="4" id="KW-1185">Reference proteome</keyword>
<dbReference type="InterPro" id="IPR016300">
    <property type="entry name" value="ATPase_ArsA/GET3"/>
</dbReference>